<gene>
    <name evidence="3" type="ORF">SAMN04487997_2036</name>
</gene>
<organism evidence="3 4">
    <name type="scientific">Frateuria terrea</name>
    <dbReference type="NCBI Taxonomy" id="529704"/>
    <lineage>
        <taxon>Bacteria</taxon>
        <taxon>Pseudomonadati</taxon>
        <taxon>Pseudomonadota</taxon>
        <taxon>Gammaproteobacteria</taxon>
        <taxon>Lysobacterales</taxon>
        <taxon>Rhodanobacteraceae</taxon>
        <taxon>Frateuria</taxon>
    </lineage>
</organism>
<feature type="domain" description="AB hydrolase-1" evidence="2">
    <location>
        <begin position="71"/>
        <end position="191"/>
    </location>
</feature>
<dbReference type="EMBL" id="FNYC01000003">
    <property type="protein sequence ID" value="SEI91834.1"/>
    <property type="molecule type" value="Genomic_DNA"/>
</dbReference>
<dbReference type="GO" id="GO:0016787">
    <property type="term" value="F:hydrolase activity"/>
    <property type="evidence" value="ECO:0007669"/>
    <property type="project" value="UniProtKB-KW"/>
</dbReference>
<dbReference type="AlphaFoldDB" id="A0A1H6UM93"/>
<dbReference type="InterPro" id="IPR000073">
    <property type="entry name" value="AB_hydrolase_1"/>
</dbReference>
<keyword evidence="1" id="KW-0812">Transmembrane</keyword>
<name>A0A1H6UM93_9GAMM</name>
<dbReference type="RefSeq" id="WP_091335893.1">
    <property type="nucleotide sequence ID" value="NZ_FNYC01000003.1"/>
</dbReference>
<keyword evidence="1" id="KW-1133">Transmembrane helix</keyword>
<dbReference type="STRING" id="529704.SAMN02927913_1691"/>
<dbReference type="SUPFAM" id="SSF53474">
    <property type="entry name" value="alpha/beta-Hydrolases"/>
    <property type="match status" value="1"/>
</dbReference>
<reference evidence="3 4" key="1">
    <citation type="submission" date="2016-10" db="EMBL/GenBank/DDBJ databases">
        <authorList>
            <person name="de Groot N.N."/>
        </authorList>
    </citation>
    <scope>NUCLEOTIDE SEQUENCE [LARGE SCALE GENOMIC DNA]</scope>
    <source>
        <strain evidence="3 4">DSM 26515</strain>
    </source>
</reference>
<keyword evidence="4" id="KW-1185">Reference proteome</keyword>
<evidence type="ECO:0000259" key="2">
    <source>
        <dbReference type="Pfam" id="PF12697"/>
    </source>
</evidence>
<protein>
    <submittedName>
        <fullName evidence="3">Alpha/beta hydrolase fold</fullName>
    </submittedName>
</protein>
<feature type="transmembrane region" description="Helical" evidence="1">
    <location>
        <begin position="21"/>
        <end position="39"/>
    </location>
</feature>
<dbReference type="OrthoDB" id="5198510at2"/>
<keyword evidence="3" id="KW-0378">Hydrolase</keyword>
<sequence>MARGTPSIHAPVEFDLIQGAPALYIFFGGIAAGIAMPPFEFYSASKILEASRIFVRDFRQCWYHAGLPGISHDIPSTAAYLAEQIARLEPERVVFVGNSMGGFAAMLFAAMLGGVDAIAFAPQTFVSPGLRLRHRDTRWARQIGKVWWQGLRAPRFWDVRPALAKARGDMRVSVFYSPDDALDRVHARRLEGLAQVTVHEIPGGRHNMVKLLRDNGSLPAIMARTFEAA</sequence>
<dbReference type="Pfam" id="PF12697">
    <property type="entry name" value="Abhydrolase_6"/>
    <property type="match status" value="1"/>
</dbReference>
<dbReference type="InterPro" id="IPR029058">
    <property type="entry name" value="AB_hydrolase_fold"/>
</dbReference>
<evidence type="ECO:0000256" key="1">
    <source>
        <dbReference type="SAM" id="Phobius"/>
    </source>
</evidence>
<feature type="transmembrane region" description="Helical" evidence="1">
    <location>
        <begin position="103"/>
        <end position="126"/>
    </location>
</feature>
<dbReference type="Gene3D" id="3.40.50.1820">
    <property type="entry name" value="alpha/beta hydrolase"/>
    <property type="match status" value="1"/>
</dbReference>
<proteinExistence type="predicted"/>
<evidence type="ECO:0000313" key="3">
    <source>
        <dbReference type="EMBL" id="SEI91834.1"/>
    </source>
</evidence>
<accession>A0A1H6UM93</accession>
<evidence type="ECO:0000313" key="4">
    <source>
        <dbReference type="Proteomes" id="UP000199420"/>
    </source>
</evidence>
<keyword evidence="1" id="KW-0472">Membrane</keyword>
<dbReference type="Proteomes" id="UP000199420">
    <property type="component" value="Unassembled WGS sequence"/>
</dbReference>